<sequence length="41" mass="4574">MRREGIDARVRVVDTVVRPQAAPRTLARLRVEAGRPGVHLV</sequence>
<dbReference type="EMBL" id="CP121682">
    <property type="protein sequence ID" value="WGD45122.1"/>
    <property type="molecule type" value="Genomic_DNA"/>
</dbReference>
<keyword evidence="2" id="KW-1185">Reference proteome</keyword>
<evidence type="ECO:0000313" key="2">
    <source>
        <dbReference type="Proteomes" id="UP001216440"/>
    </source>
</evidence>
<name>A0ABY8KA50_9ACTN</name>
<organism evidence="1 2">
    <name type="scientific">Streptomyces cathayae</name>
    <dbReference type="NCBI Taxonomy" id="3031124"/>
    <lineage>
        <taxon>Bacteria</taxon>
        <taxon>Bacillati</taxon>
        <taxon>Actinomycetota</taxon>
        <taxon>Actinomycetes</taxon>
        <taxon>Kitasatosporales</taxon>
        <taxon>Streptomycetaceae</taxon>
        <taxon>Streptomyces</taxon>
    </lineage>
</organism>
<proteinExistence type="predicted"/>
<reference evidence="1 2" key="1">
    <citation type="submission" date="2023-03" db="EMBL/GenBank/DDBJ databases">
        <authorList>
            <person name="Mo P."/>
        </authorList>
    </citation>
    <scope>NUCLEOTIDE SEQUENCE [LARGE SCALE GENOMIC DNA]</scope>
    <source>
        <strain evidence="1 2">HUAS 5</strain>
    </source>
</reference>
<accession>A0ABY8KA50</accession>
<dbReference type="RefSeq" id="WP_279338171.1">
    <property type="nucleotide sequence ID" value="NZ_CP121682.1"/>
</dbReference>
<evidence type="ECO:0000313" key="1">
    <source>
        <dbReference type="EMBL" id="WGD45122.1"/>
    </source>
</evidence>
<gene>
    <name evidence="1" type="ORF">PYS65_24345</name>
</gene>
<dbReference type="Proteomes" id="UP001216440">
    <property type="component" value="Chromosome"/>
</dbReference>
<protein>
    <submittedName>
        <fullName evidence="1">Uncharacterized protein</fullName>
    </submittedName>
</protein>